<organism evidence="1 2">
    <name type="scientific">Chitinophaga oryziterrae</name>
    <dbReference type="NCBI Taxonomy" id="1031224"/>
    <lineage>
        <taxon>Bacteria</taxon>
        <taxon>Pseudomonadati</taxon>
        <taxon>Bacteroidota</taxon>
        <taxon>Chitinophagia</taxon>
        <taxon>Chitinophagales</taxon>
        <taxon>Chitinophagaceae</taxon>
        <taxon>Chitinophaga</taxon>
    </lineage>
</organism>
<dbReference type="OrthoDB" id="627374at2"/>
<dbReference type="EMBL" id="WRXO01000006">
    <property type="protein sequence ID" value="MVT42977.1"/>
    <property type="molecule type" value="Genomic_DNA"/>
</dbReference>
<protein>
    <submittedName>
        <fullName evidence="1">GAF domain-containing protein</fullName>
    </submittedName>
</protein>
<gene>
    <name evidence="1" type="ORF">GO495_20440</name>
</gene>
<comment type="caution">
    <text evidence="1">The sequence shown here is derived from an EMBL/GenBank/DDBJ whole genome shotgun (WGS) entry which is preliminary data.</text>
</comment>
<evidence type="ECO:0000313" key="1">
    <source>
        <dbReference type="EMBL" id="MVT42977.1"/>
    </source>
</evidence>
<dbReference type="RefSeq" id="WP_157301587.1">
    <property type="nucleotide sequence ID" value="NZ_BAAAZB010000004.1"/>
</dbReference>
<sequence>MHLLWDTPFQLQLSFEEPIRAFEQLAEKGDVNAQALLEEVARFPELRTGIENVALLNEQAVLISKLLRDYFPPVLSENEIKAVSIPLTTIIFNHSERFKKILEAAGPDFEINIRGMTGHQYYVMSCCIILNEYYGTHLNFSNPLFYDIPTATGITKHYRILYNGDFLDITPTEKFVPLTEADIDQLINNFDDTALWKEKFPLDSWLMRGFSIMNLFDATIENAVSILKEKLLGINANGFRESIESIFRSIYQIPDVQIGFTAFKDGTFGPDPFGQQLSSFILQGGGGEATELMCSQSYCSVIQERHYFAVADTALSTGTLAANMLSQGIRSFILAPVAKNDVLFGVLEVVSFRPKELNSINANKLEVLMPFLTDTIERLSAELQNQVQALIQDKYTTIHSSVYWKFKAEAERFIYNKQLAQDYKLQEIVFPDVYPLYGQVDIKGSSEARNTSIQKDLKKQLKALSAILVQLNTQQLVEASYDMEQQLNKYLAELALPLQASTEQYIDNYLNRKVHPRIRQVTNESMMQVIYEYFNTDFHVYRRKYETTISMINEQLATIIDERQVEAQEAFQHYYERFKTDGVEHNLYVGAAIAPFAEFNMKKLYALRMWQLRVICEMEQAHYHLRPVLPYPLEVTTLVLVYQSHIDIRFRMDEKRFDVDGSYNARFEIVKKRIDKAHIKGSPERITQPGKLTIVYSNDVEAQEYGRYIKVLQGERLLDVDVEQFDVEDLEGVSGLKILRAKILHHS</sequence>
<accession>A0A6N8JCJ2</accession>
<keyword evidence="2" id="KW-1185">Reference proteome</keyword>
<evidence type="ECO:0000313" key="2">
    <source>
        <dbReference type="Proteomes" id="UP000468388"/>
    </source>
</evidence>
<dbReference type="Proteomes" id="UP000468388">
    <property type="component" value="Unassembled WGS sequence"/>
</dbReference>
<proteinExistence type="predicted"/>
<reference evidence="1 2" key="1">
    <citation type="submission" date="2019-12" db="EMBL/GenBank/DDBJ databases">
        <title>The draft genomic sequence of strain Chitinophaga oryziterrae JCM 16595.</title>
        <authorList>
            <person name="Zhang X."/>
        </authorList>
    </citation>
    <scope>NUCLEOTIDE SEQUENCE [LARGE SCALE GENOMIC DNA]</scope>
    <source>
        <strain evidence="1 2">JCM 16595</strain>
    </source>
</reference>
<name>A0A6N8JCJ2_9BACT</name>
<dbReference type="AlphaFoldDB" id="A0A6N8JCJ2"/>
<dbReference type="SUPFAM" id="SSF55781">
    <property type="entry name" value="GAF domain-like"/>
    <property type="match status" value="1"/>
</dbReference>